<evidence type="ECO:0000256" key="5">
    <source>
        <dbReference type="ARBA" id="ARBA00022741"/>
    </source>
</evidence>
<evidence type="ECO:0000259" key="13">
    <source>
        <dbReference type="Pfam" id="PF12780"/>
    </source>
</evidence>
<name>A0A6S7LK37_PARCT</name>
<dbReference type="GO" id="GO:0045505">
    <property type="term" value="F:dynein intermediate chain binding"/>
    <property type="evidence" value="ECO:0007669"/>
    <property type="project" value="InterPro"/>
</dbReference>
<dbReference type="Proteomes" id="UP001152795">
    <property type="component" value="Unassembled WGS sequence"/>
</dbReference>
<dbReference type="InterPro" id="IPR026983">
    <property type="entry name" value="DHC"/>
</dbReference>
<keyword evidence="3" id="KW-0963">Cytoplasm</keyword>
<protein>
    <submittedName>
        <fullName evidence="15">Dynein heavy chain 6, axonemal-like</fullName>
    </submittedName>
</protein>
<evidence type="ECO:0000256" key="1">
    <source>
        <dbReference type="ARBA" id="ARBA00004430"/>
    </source>
</evidence>
<keyword evidence="11" id="KW-0206">Cytoskeleton</keyword>
<evidence type="ECO:0000256" key="11">
    <source>
        <dbReference type="ARBA" id="ARBA00023212"/>
    </source>
</evidence>
<evidence type="ECO:0000256" key="7">
    <source>
        <dbReference type="ARBA" id="ARBA00023017"/>
    </source>
</evidence>
<evidence type="ECO:0000256" key="2">
    <source>
        <dbReference type="ARBA" id="ARBA00008887"/>
    </source>
</evidence>
<keyword evidence="4" id="KW-0493">Microtubule</keyword>
<keyword evidence="10" id="KW-0505">Motor protein</keyword>
<evidence type="ECO:0000313" key="16">
    <source>
        <dbReference type="Proteomes" id="UP001152795"/>
    </source>
</evidence>
<dbReference type="Gene3D" id="1.20.920.30">
    <property type="match status" value="1"/>
</dbReference>
<keyword evidence="8" id="KW-0175">Coiled coil</keyword>
<dbReference type="InterPro" id="IPR054354">
    <property type="entry name" value="DYNC2H1-like_lid"/>
</dbReference>
<dbReference type="GO" id="GO:0051959">
    <property type="term" value="F:dynein light intermediate chain binding"/>
    <property type="evidence" value="ECO:0007669"/>
    <property type="project" value="InterPro"/>
</dbReference>
<dbReference type="Gene3D" id="3.40.50.300">
    <property type="entry name" value="P-loop containing nucleotide triphosphate hydrolases"/>
    <property type="match status" value="1"/>
</dbReference>
<feature type="domain" description="Dynein heavy chain AAA module D4" evidence="13">
    <location>
        <begin position="284"/>
        <end position="543"/>
    </location>
</feature>
<dbReference type="FunFam" id="1.20.920.30:FF:000005">
    <property type="entry name" value="Dynein, axonemal, heavy chain 2"/>
    <property type="match status" value="1"/>
</dbReference>
<dbReference type="Pfam" id="PF22597">
    <property type="entry name" value="DYN_lid"/>
    <property type="match status" value="1"/>
</dbReference>
<evidence type="ECO:0000256" key="8">
    <source>
        <dbReference type="ARBA" id="ARBA00023054"/>
    </source>
</evidence>
<dbReference type="InterPro" id="IPR027417">
    <property type="entry name" value="P-loop_NTPase"/>
</dbReference>
<evidence type="ECO:0000256" key="6">
    <source>
        <dbReference type="ARBA" id="ARBA00022840"/>
    </source>
</evidence>
<dbReference type="FunFam" id="3.40.50.300:FF:002141">
    <property type="entry name" value="Dynein heavy chain"/>
    <property type="match status" value="1"/>
</dbReference>
<dbReference type="Pfam" id="PF12780">
    <property type="entry name" value="AAA_8"/>
    <property type="match status" value="1"/>
</dbReference>
<evidence type="ECO:0000259" key="14">
    <source>
        <dbReference type="Pfam" id="PF22597"/>
    </source>
</evidence>
<keyword evidence="16" id="KW-1185">Reference proteome</keyword>
<proteinExistence type="inferred from homology"/>
<evidence type="ECO:0000313" key="15">
    <source>
        <dbReference type="EMBL" id="CAB4037622.1"/>
    </source>
</evidence>
<dbReference type="EMBL" id="CACRXK020023292">
    <property type="protein sequence ID" value="CAB4037622.1"/>
    <property type="molecule type" value="Genomic_DNA"/>
</dbReference>
<evidence type="ECO:0000256" key="3">
    <source>
        <dbReference type="ARBA" id="ARBA00022490"/>
    </source>
</evidence>
<comment type="similarity">
    <text evidence="2">Belongs to the dynein heavy chain family.</text>
</comment>
<dbReference type="PANTHER" id="PTHR22878">
    <property type="entry name" value="DYNEIN HEAVY CHAIN 6, AXONEMAL-LIKE-RELATED"/>
    <property type="match status" value="1"/>
</dbReference>
<organism evidence="15 16">
    <name type="scientific">Paramuricea clavata</name>
    <name type="common">Red gorgonian</name>
    <name type="synonym">Violescent sea-whip</name>
    <dbReference type="NCBI Taxonomy" id="317549"/>
    <lineage>
        <taxon>Eukaryota</taxon>
        <taxon>Metazoa</taxon>
        <taxon>Cnidaria</taxon>
        <taxon>Anthozoa</taxon>
        <taxon>Octocorallia</taxon>
        <taxon>Malacalcyonacea</taxon>
        <taxon>Plexauridae</taxon>
        <taxon>Paramuricea</taxon>
    </lineage>
</organism>
<dbReference type="PANTHER" id="PTHR22878:SF68">
    <property type="entry name" value="DYNEIN HEAVY CHAIN 6, AXONEMAL-LIKE"/>
    <property type="match status" value="1"/>
</dbReference>
<sequence>MFAYIGAALKIIKLFCIPGAPIGKKVVIFVDDLNMPKLDTYGAQPPVELLRQYQDFKGFYDREKLFWKEIKDVIICAACAPPGGGRNPVTPRFIRHFSMFSIPTSAEHTLKHIFKSIVSGFLTEFPNEVRTAAEAIVASSVEIYMRMSTDLLPTPAKSHYIFNLRDLSKCIQGVLQADPGTVRDYSQIFRLFCHEAQRVFHDRLINDEDKRYFNTILAEMSQKHFSQTVDPELFESKPILYGDFMKMGADPADRMYEELTDMNKLQTILNDYLDDFNLNSSKEMRLVFFMDAIQHVTRISRMVRQPRGNALLVGVGGTGKQSLTRLAAHMAGYKCFQIELTRGYDYAAFREDLKQLYYSAGLDKKHTVFLFTDTQIVVEEFLEDINNILNSGEVPNLFEPEEYEKVLAGTRPAAKDVGIAENDRDGVFAYFISQVRNNLHIVLCMSPVGEAFRTRCRMFPSLVNCCTIDWFTEWPREALFSVARRFFEEIELGGDEVKESISEMCVETHLSVSHTAERFYNELRRRYYTTPTSYLELINLYLSMLEDKRKKLVGACDRVKNGLKKLLETNELVDKMQVELVALEPQLKQKSLDTEKLMEKLQIDQEEADKVRKVVLVDESAAKEKAAETEAIATEAQRDLDEALPALHAANKVRG</sequence>
<evidence type="ECO:0000256" key="12">
    <source>
        <dbReference type="ARBA" id="ARBA00023273"/>
    </source>
</evidence>
<dbReference type="OrthoDB" id="5593012at2759"/>
<comment type="subcellular location">
    <subcellularLocation>
        <location evidence="1">Cytoplasm</location>
        <location evidence="1">Cytoskeleton</location>
        <location evidence="1">Cilium axoneme</location>
    </subcellularLocation>
</comment>
<accession>A0A6S7LK37</accession>
<feature type="domain" description="Dynein 2 heavy chain 1 cytoplasmic ATPase lid" evidence="14">
    <location>
        <begin position="121"/>
        <end position="210"/>
    </location>
</feature>
<keyword evidence="7" id="KW-0243">Dynein</keyword>
<evidence type="ECO:0000256" key="10">
    <source>
        <dbReference type="ARBA" id="ARBA00023175"/>
    </source>
</evidence>
<keyword evidence="6" id="KW-0067">ATP-binding</keyword>
<keyword evidence="9" id="KW-0969">Cilium</keyword>
<dbReference type="InterPro" id="IPR024317">
    <property type="entry name" value="Dynein_heavy_chain_D4_dom"/>
</dbReference>
<dbReference type="GO" id="GO:0005930">
    <property type="term" value="C:axoneme"/>
    <property type="evidence" value="ECO:0007669"/>
    <property type="project" value="UniProtKB-SubCell"/>
</dbReference>
<dbReference type="GO" id="GO:0005524">
    <property type="term" value="F:ATP binding"/>
    <property type="evidence" value="ECO:0007669"/>
    <property type="project" value="UniProtKB-KW"/>
</dbReference>
<dbReference type="AlphaFoldDB" id="A0A6S7LK37"/>
<dbReference type="GO" id="GO:0030286">
    <property type="term" value="C:dynein complex"/>
    <property type="evidence" value="ECO:0007669"/>
    <property type="project" value="UniProtKB-KW"/>
</dbReference>
<reference evidence="15" key="1">
    <citation type="submission" date="2020-04" db="EMBL/GenBank/DDBJ databases">
        <authorList>
            <person name="Alioto T."/>
            <person name="Alioto T."/>
            <person name="Gomez Garrido J."/>
        </authorList>
    </citation>
    <scope>NUCLEOTIDE SEQUENCE</scope>
    <source>
        <strain evidence="15">A484AB</strain>
    </source>
</reference>
<dbReference type="GO" id="GO:0005874">
    <property type="term" value="C:microtubule"/>
    <property type="evidence" value="ECO:0007669"/>
    <property type="project" value="UniProtKB-KW"/>
</dbReference>
<dbReference type="Pfam" id="PF12775">
    <property type="entry name" value="AAA_7"/>
    <property type="match status" value="1"/>
</dbReference>
<evidence type="ECO:0000256" key="4">
    <source>
        <dbReference type="ARBA" id="ARBA00022701"/>
    </source>
</evidence>
<gene>
    <name evidence="15" type="ORF">PACLA_8A086010</name>
</gene>
<keyword evidence="12" id="KW-0966">Cell projection</keyword>
<dbReference type="SUPFAM" id="SSF52540">
    <property type="entry name" value="P-loop containing nucleoside triphosphate hydrolases"/>
    <property type="match status" value="2"/>
</dbReference>
<comment type="caution">
    <text evidence="15">The sequence shown here is derived from an EMBL/GenBank/DDBJ whole genome shotgun (WGS) entry which is preliminary data.</text>
</comment>
<evidence type="ECO:0000256" key="9">
    <source>
        <dbReference type="ARBA" id="ARBA00023069"/>
    </source>
</evidence>
<dbReference type="GO" id="GO:0007018">
    <property type="term" value="P:microtubule-based movement"/>
    <property type="evidence" value="ECO:0007669"/>
    <property type="project" value="InterPro"/>
</dbReference>
<dbReference type="Gene3D" id="1.20.920.20">
    <property type="match status" value="1"/>
</dbReference>
<keyword evidence="5" id="KW-0547">Nucleotide-binding</keyword>